<comment type="function">
    <text evidence="15">Involved in base excision repair of DNA damaged by oxidation or by mutagenic agents. Acts as DNA glycosylase that recognizes and removes damaged bases. Has a preference for oxidized purines, such as 7,8-dihydro-8-oxoguanine (8-oxoG). Has AP (apurinic/apyrimidinic) lyase activity and introduces nicks in the DNA strand. Cleaves the DNA backbone by beta-delta elimination to generate a single-strand break at the site of the removed base with both 3'- and 5'-phosphates.</text>
</comment>
<dbReference type="PANTHER" id="PTHR22993">
    <property type="entry name" value="FORMAMIDOPYRIMIDINE-DNA GLYCOSYLASE"/>
    <property type="match status" value="1"/>
</dbReference>
<proteinExistence type="inferred from homology"/>
<keyword evidence="9 15" id="KW-0238">DNA-binding</keyword>
<dbReference type="GO" id="GO:0034039">
    <property type="term" value="F:8-oxo-7,8-dihydroguanine DNA N-glycosylase activity"/>
    <property type="evidence" value="ECO:0007669"/>
    <property type="project" value="TreeGrafter"/>
</dbReference>
<dbReference type="GO" id="GO:0003684">
    <property type="term" value="F:damaged DNA binding"/>
    <property type="evidence" value="ECO:0007669"/>
    <property type="project" value="InterPro"/>
</dbReference>
<dbReference type="STRING" id="1195246.AGRI_08975"/>
<evidence type="ECO:0000256" key="4">
    <source>
        <dbReference type="ARBA" id="ARBA00022723"/>
    </source>
</evidence>
<dbReference type="InterPro" id="IPR012319">
    <property type="entry name" value="FPG_cat"/>
</dbReference>
<keyword evidence="19" id="KW-1185">Reference proteome</keyword>
<dbReference type="InterPro" id="IPR010979">
    <property type="entry name" value="Ribosomal_uS13-like_H2TH"/>
</dbReference>
<feature type="active site" description="Proton donor; for beta-elimination activity" evidence="15">
    <location>
        <position position="57"/>
    </location>
</feature>
<dbReference type="Gene3D" id="1.10.8.50">
    <property type="match status" value="1"/>
</dbReference>
<evidence type="ECO:0000259" key="16">
    <source>
        <dbReference type="PROSITE" id="PS51066"/>
    </source>
</evidence>
<evidence type="ECO:0000256" key="1">
    <source>
        <dbReference type="ARBA" id="ARBA00001668"/>
    </source>
</evidence>
<name>I9P1U7_9ALTE</name>
<dbReference type="SUPFAM" id="SSF57716">
    <property type="entry name" value="Glucocorticoid receptor-like (DNA-binding domain)"/>
    <property type="match status" value="1"/>
</dbReference>
<keyword evidence="13 15" id="KW-0326">Glycosidase</keyword>
<dbReference type="NCBIfam" id="NF002211">
    <property type="entry name" value="PRK01103.1"/>
    <property type="match status" value="1"/>
</dbReference>
<keyword evidence="4 15" id="KW-0479">Metal-binding</keyword>
<dbReference type="PANTHER" id="PTHR22993:SF9">
    <property type="entry name" value="FORMAMIDOPYRIMIDINE-DNA GLYCOSYLASE"/>
    <property type="match status" value="1"/>
</dbReference>
<dbReference type="Gene3D" id="3.20.190.10">
    <property type="entry name" value="MutM-like, N-terminal"/>
    <property type="match status" value="1"/>
</dbReference>
<dbReference type="SUPFAM" id="SSF81624">
    <property type="entry name" value="N-terminal domain of MutM-like DNA repair proteins"/>
    <property type="match status" value="1"/>
</dbReference>
<evidence type="ECO:0000313" key="19">
    <source>
        <dbReference type="Proteomes" id="UP000035062"/>
    </source>
</evidence>
<dbReference type="GO" id="GO:0008270">
    <property type="term" value="F:zinc ion binding"/>
    <property type="evidence" value="ECO:0007669"/>
    <property type="project" value="UniProtKB-UniRule"/>
</dbReference>
<dbReference type="InterPro" id="IPR000214">
    <property type="entry name" value="Znf_DNA_glyclase/AP_lyase"/>
</dbReference>
<gene>
    <name evidence="15" type="primary">mutM</name>
    <name evidence="15" type="synonym">fpg</name>
    <name evidence="18" type="ORF">AGRI_08975</name>
</gene>
<dbReference type="EC" id="3.2.2.23" evidence="15"/>
<evidence type="ECO:0000256" key="11">
    <source>
        <dbReference type="ARBA" id="ARBA00023239"/>
    </source>
</evidence>
<accession>I9P1U7</accession>
<comment type="subunit">
    <text evidence="3 15">Monomer.</text>
</comment>
<evidence type="ECO:0000313" key="18">
    <source>
        <dbReference type="EMBL" id="EIW88907.1"/>
    </source>
</evidence>
<dbReference type="FunFam" id="3.20.190.10:FF:000001">
    <property type="entry name" value="Formamidopyrimidine-DNA glycosylase"/>
    <property type="match status" value="1"/>
</dbReference>
<feature type="active site" description="Schiff-base intermediate with DNA" evidence="15">
    <location>
        <position position="2"/>
    </location>
</feature>
<dbReference type="InterPro" id="IPR020629">
    <property type="entry name" value="FPG_Glyclase"/>
</dbReference>
<evidence type="ECO:0000256" key="8">
    <source>
        <dbReference type="ARBA" id="ARBA00022833"/>
    </source>
</evidence>
<comment type="catalytic activity">
    <reaction evidence="1 15">
        <text>Hydrolysis of DNA containing ring-opened 7-methylguanine residues, releasing 2,6-diamino-4-hydroxy-5-(N-methyl)formamidopyrimidine.</text>
        <dbReference type="EC" id="3.2.2.23"/>
    </reaction>
</comment>
<keyword evidence="6 15" id="KW-0863">Zinc-finger</keyword>
<feature type="domain" description="Formamidopyrimidine-DNA glycosylase catalytic" evidence="17">
    <location>
        <begin position="2"/>
        <end position="112"/>
    </location>
</feature>
<dbReference type="RefSeq" id="WP_008984652.1">
    <property type="nucleotide sequence ID" value="NZ_AKKU01000015.1"/>
</dbReference>
<evidence type="ECO:0000256" key="3">
    <source>
        <dbReference type="ARBA" id="ARBA00011245"/>
    </source>
</evidence>
<evidence type="ECO:0000256" key="13">
    <source>
        <dbReference type="ARBA" id="ARBA00023295"/>
    </source>
</evidence>
<keyword evidence="12 15" id="KW-0511">Multifunctional enzyme</keyword>
<organism evidence="18 19">
    <name type="scientific">Alishewanella agri BL06</name>
    <dbReference type="NCBI Taxonomy" id="1195246"/>
    <lineage>
        <taxon>Bacteria</taxon>
        <taxon>Pseudomonadati</taxon>
        <taxon>Pseudomonadota</taxon>
        <taxon>Gammaproteobacteria</taxon>
        <taxon>Alteromonadales</taxon>
        <taxon>Alteromonadaceae</taxon>
        <taxon>Alishewanella</taxon>
    </lineage>
</organism>
<evidence type="ECO:0000256" key="12">
    <source>
        <dbReference type="ARBA" id="ARBA00023268"/>
    </source>
</evidence>
<dbReference type="PROSITE" id="PS51066">
    <property type="entry name" value="ZF_FPG_2"/>
    <property type="match status" value="1"/>
</dbReference>
<dbReference type="EMBL" id="AKKU01000015">
    <property type="protein sequence ID" value="EIW88907.1"/>
    <property type="molecule type" value="Genomic_DNA"/>
</dbReference>
<dbReference type="eggNOG" id="COG0266">
    <property type="taxonomic scope" value="Bacteria"/>
</dbReference>
<dbReference type="SMART" id="SM01232">
    <property type="entry name" value="H2TH"/>
    <property type="match status" value="1"/>
</dbReference>
<dbReference type="SUPFAM" id="SSF46946">
    <property type="entry name" value="S13-like H2TH domain"/>
    <property type="match status" value="1"/>
</dbReference>
<dbReference type="Proteomes" id="UP000035062">
    <property type="component" value="Unassembled WGS sequence"/>
</dbReference>
<dbReference type="Pfam" id="PF06827">
    <property type="entry name" value="zf-FPG_IleRS"/>
    <property type="match status" value="1"/>
</dbReference>
<comment type="caution">
    <text evidence="18">The sequence shown here is derived from an EMBL/GenBank/DDBJ whole genome shotgun (WGS) entry which is preliminary data.</text>
</comment>
<dbReference type="FunFam" id="1.10.8.50:FF:000003">
    <property type="entry name" value="Formamidopyrimidine-DNA glycosylase"/>
    <property type="match status" value="1"/>
</dbReference>
<dbReference type="SMART" id="SM00898">
    <property type="entry name" value="Fapy_DNA_glyco"/>
    <property type="match status" value="1"/>
</dbReference>
<dbReference type="HAMAP" id="MF_00103">
    <property type="entry name" value="Fapy_DNA_glycosyl"/>
    <property type="match status" value="1"/>
</dbReference>
<comment type="catalytic activity">
    <reaction evidence="14 15">
        <text>2'-deoxyribonucleotide-(2'-deoxyribose 5'-phosphate)-2'-deoxyribonucleotide-DNA = a 3'-end 2'-deoxyribonucleotide-(2,3-dehydro-2,3-deoxyribose 5'-phosphate)-DNA + a 5'-end 5'-phospho-2'-deoxyribonucleoside-DNA + H(+)</text>
        <dbReference type="Rhea" id="RHEA:66592"/>
        <dbReference type="Rhea" id="RHEA-COMP:13180"/>
        <dbReference type="Rhea" id="RHEA-COMP:16897"/>
        <dbReference type="Rhea" id="RHEA-COMP:17067"/>
        <dbReference type="ChEBI" id="CHEBI:15378"/>
        <dbReference type="ChEBI" id="CHEBI:136412"/>
        <dbReference type="ChEBI" id="CHEBI:157695"/>
        <dbReference type="ChEBI" id="CHEBI:167181"/>
        <dbReference type="EC" id="4.2.99.18"/>
    </reaction>
</comment>
<dbReference type="Pfam" id="PF06831">
    <property type="entry name" value="H2TH"/>
    <property type="match status" value="1"/>
</dbReference>
<evidence type="ECO:0000256" key="7">
    <source>
        <dbReference type="ARBA" id="ARBA00022801"/>
    </source>
</evidence>
<dbReference type="PROSITE" id="PS01242">
    <property type="entry name" value="ZF_FPG_1"/>
    <property type="match status" value="1"/>
</dbReference>
<protein>
    <recommendedName>
        <fullName evidence="15">Formamidopyrimidine-DNA glycosylase</fullName>
        <shortName evidence="15">Fapy-DNA glycosylase</shortName>
        <ecNumber evidence="15">3.2.2.23</ecNumber>
    </recommendedName>
    <alternativeName>
        <fullName evidence="15">DNA-(apurinic or apyrimidinic site) lyase MutM</fullName>
        <shortName evidence="15">AP lyase MutM</shortName>
        <ecNumber evidence="15">4.2.99.18</ecNumber>
    </alternativeName>
</protein>
<feature type="active site" description="Proton donor" evidence="15">
    <location>
        <position position="3"/>
    </location>
</feature>
<evidence type="ECO:0000256" key="6">
    <source>
        <dbReference type="ARBA" id="ARBA00022771"/>
    </source>
</evidence>
<evidence type="ECO:0000256" key="14">
    <source>
        <dbReference type="ARBA" id="ARBA00044632"/>
    </source>
</evidence>
<comment type="cofactor">
    <cofactor evidence="15">
        <name>Zn(2+)</name>
        <dbReference type="ChEBI" id="CHEBI:29105"/>
    </cofactor>
    <text evidence="15">Binds 1 zinc ion per subunit.</text>
</comment>
<dbReference type="InterPro" id="IPR015886">
    <property type="entry name" value="H2TH_FPG"/>
</dbReference>
<feature type="binding site" evidence="15">
    <location>
        <position position="109"/>
    </location>
    <ligand>
        <name>DNA</name>
        <dbReference type="ChEBI" id="CHEBI:16991"/>
    </ligand>
</feature>
<dbReference type="PROSITE" id="PS51068">
    <property type="entry name" value="FPG_CAT"/>
    <property type="match status" value="1"/>
</dbReference>
<evidence type="ECO:0000256" key="5">
    <source>
        <dbReference type="ARBA" id="ARBA00022763"/>
    </source>
</evidence>
<comment type="similarity">
    <text evidence="2 15">Belongs to the FPG family.</text>
</comment>
<dbReference type="AlphaFoldDB" id="I9P1U7"/>
<dbReference type="NCBIfam" id="TIGR00577">
    <property type="entry name" value="fpg"/>
    <property type="match status" value="1"/>
</dbReference>
<dbReference type="EC" id="4.2.99.18" evidence="15"/>
<dbReference type="Pfam" id="PF01149">
    <property type="entry name" value="Fapy_DNA_glyco"/>
    <property type="match status" value="1"/>
</dbReference>
<evidence type="ECO:0000256" key="2">
    <source>
        <dbReference type="ARBA" id="ARBA00009409"/>
    </source>
</evidence>
<keyword evidence="8 15" id="KW-0862">Zinc</keyword>
<feature type="binding site" evidence="15">
    <location>
        <position position="150"/>
    </location>
    <ligand>
        <name>DNA</name>
        <dbReference type="ChEBI" id="CHEBI:16991"/>
    </ligand>
</feature>
<keyword evidence="11 15" id="KW-0456">Lyase</keyword>
<keyword evidence="5 15" id="KW-0227">DNA damage</keyword>
<dbReference type="CDD" id="cd08966">
    <property type="entry name" value="EcFpg-like_N"/>
    <property type="match status" value="1"/>
</dbReference>
<dbReference type="PATRIC" id="fig|1195246.3.peg.1766"/>
<dbReference type="GO" id="GO:0006284">
    <property type="term" value="P:base-excision repair"/>
    <property type="evidence" value="ECO:0007669"/>
    <property type="project" value="InterPro"/>
</dbReference>
<evidence type="ECO:0000256" key="9">
    <source>
        <dbReference type="ARBA" id="ARBA00023125"/>
    </source>
</evidence>
<dbReference type="GO" id="GO:0140078">
    <property type="term" value="F:class I DNA-(apurinic or apyrimidinic site) endonuclease activity"/>
    <property type="evidence" value="ECO:0007669"/>
    <property type="project" value="UniProtKB-EC"/>
</dbReference>
<feature type="domain" description="FPG-type" evidence="16">
    <location>
        <begin position="235"/>
        <end position="269"/>
    </location>
</feature>
<keyword evidence="10 15" id="KW-0234">DNA repair</keyword>
<dbReference type="InterPro" id="IPR035937">
    <property type="entry name" value="FPG_N"/>
</dbReference>
<dbReference type="InterPro" id="IPR010663">
    <property type="entry name" value="Znf_FPG/IleRS"/>
</dbReference>
<keyword evidence="7 15" id="KW-0378">Hydrolase</keyword>
<evidence type="ECO:0000256" key="15">
    <source>
        <dbReference type="HAMAP-Rule" id="MF_00103"/>
    </source>
</evidence>
<feature type="binding site" evidence="15">
    <location>
        <position position="90"/>
    </location>
    <ligand>
        <name>DNA</name>
        <dbReference type="ChEBI" id="CHEBI:16991"/>
    </ligand>
</feature>
<feature type="active site" description="Proton donor; for delta-elimination activity" evidence="15">
    <location>
        <position position="259"/>
    </location>
</feature>
<reference evidence="18 19" key="1">
    <citation type="journal article" date="2012" name="J. Bacteriol.">
        <title>Genome Sequence of Pectin-Degrading Alishewanella agri, Isolated from Landfill Soil.</title>
        <authorList>
            <person name="Kim J."/>
            <person name="Jung J."/>
            <person name="Sung J.S."/>
            <person name="Chun J."/>
            <person name="Park W."/>
        </authorList>
    </citation>
    <scope>NUCLEOTIDE SEQUENCE [LARGE SCALE GENOMIC DNA]</scope>
    <source>
        <strain evidence="18 19">BL06</strain>
    </source>
</reference>
<dbReference type="InterPro" id="IPR015887">
    <property type="entry name" value="DNA_glyclase_Znf_dom_DNA_BS"/>
</dbReference>
<sequence length="274" mass="29997">MPELPEVEVSRLGISPHLQGQQLTKVVARQRQLRWWVPDEVLQQQQQPILAVRRRAKYLLLDLPGGSIILHLGMSGHLKVVPADLVPGKHDHLDLLLANGTALRLNDTRRFGAVLWQAQGEQHPLLAQLGPEPLTADFTAETLIQACQRRGTAIKLVLMDNHVVVGVGNIYANEALFKAGINPQQPARDVSADKLALLCTIVKETLAAAIVQGGTTLRDFSQVDGKPGYFKQELLVYGRGGQPCVNCGTALSEVRLGQRSTVFCPLCQPLLQKN</sequence>
<evidence type="ECO:0000259" key="17">
    <source>
        <dbReference type="PROSITE" id="PS51068"/>
    </source>
</evidence>
<evidence type="ECO:0000256" key="10">
    <source>
        <dbReference type="ARBA" id="ARBA00023204"/>
    </source>
</evidence>